<dbReference type="AlphaFoldDB" id="A0A241RKX2"/>
<reference evidence="6 7" key="1">
    <citation type="submission" date="2018-10" db="EMBL/GenBank/DDBJ databases">
        <title>Genome sequences of five Lactobacillus pentosus strains isolated from brines of traditionally fermented spanish-style green table olives and differences between them.</title>
        <authorList>
            <person name="Jimenez Diaz R."/>
        </authorList>
    </citation>
    <scope>NUCLEOTIDE SEQUENCE [LARGE SCALE GENOMIC DNA]</scope>
    <source>
        <strain evidence="4 6">IG10</strain>
        <strain evidence="5 7">IG8</strain>
    </source>
</reference>
<organism evidence="3 8">
    <name type="scientific">Lactiplantibacillus pentosus</name>
    <name type="common">Lactobacillus pentosus</name>
    <dbReference type="NCBI Taxonomy" id="1589"/>
    <lineage>
        <taxon>Bacteria</taxon>
        <taxon>Bacillati</taxon>
        <taxon>Bacillota</taxon>
        <taxon>Bacilli</taxon>
        <taxon>Lactobacillales</taxon>
        <taxon>Lactobacillaceae</taxon>
        <taxon>Lactiplantibacillus</taxon>
    </lineage>
</organism>
<evidence type="ECO:0000313" key="2">
    <source>
        <dbReference type="EMBL" id="MDF2312205.1"/>
    </source>
</evidence>
<dbReference type="GeneID" id="49393727"/>
<feature type="coiled-coil region" evidence="1">
    <location>
        <begin position="34"/>
        <end position="61"/>
    </location>
</feature>
<protein>
    <submittedName>
        <fullName evidence="3">YtxH domain-containing protein</fullName>
    </submittedName>
</protein>
<dbReference type="Proteomes" id="UP000281061">
    <property type="component" value="Unassembled WGS sequence"/>
</dbReference>
<sequence>MAKFIRNSLIGLGLSAAAYMLVNQKTPKAVYHDIKSYVQDVLDAADNLQDAREEFSDAQSDLSVQMAHAAEVFDDIQTELDKFQFQIEPHVAIMKKRAEHLQSTLDRLTGDDTDPHQQS</sequence>
<evidence type="ECO:0000313" key="8">
    <source>
        <dbReference type="Proteomes" id="UP001263852"/>
    </source>
</evidence>
<dbReference type="Proteomes" id="UP000276249">
    <property type="component" value="Unassembled WGS sequence"/>
</dbReference>
<dbReference type="Proteomes" id="UP001263852">
    <property type="component" value="Unassembled WGS sequence"/>
</dbReference>
<accession>A0A241RKX2</accession>
<evidence type="ECO:0000313" key="6">
    <source>
        <dbReference type="Proteomes" id="UP000276249"/>
    </source>
</evidence>
<reference evidence="3" key="4">
    <citation type="submission" date="2023-08" db="EMBL/GenBank/DDBJ databases">
        <authorList>
            <person name="Page C.A."/>
            <person name="Perez-Diaz I.M."/>
        </authorList>
    </citation>
    <scope>NUCLEOTIDE SEQUENCE</scope>
    <source>
        <strain evidence="3">1.8.9</strain>
    </source>
</reference>
<dbReference type="Proteomes" id="UP001151834">
    <property type="component" value="Unassembled WGS sequence"/>
</dbReference>
<reference evidence="2" key="2">
    <citation type="submission" date="2022-11" db="EMBL/GenBank/DDBJ databases">
        <authorList>
            <person name="Wang Z."/>
        </authorList>
    </citation>
    <scope>NUCLEOTIDE SEQUENCE</scope>
    <source>
        <strain evidence="2">P2000</strain>
    </source>
</reference>
<evidence type="ECO:0000313" key="4">
    <source>
        <dbReference type="EMBL" id="RMW48864.1"/>
    </source>
</evidence>
<evidence type="ECO:0000313" key="3">
    <source>
        <dbReference type="EMBL" id="MDT7039373.1"/>
    </source>
</evidence>
<gene>
    <name evidence="5" type="ORF">D6U17_09255</name>
    <name evidence="4" type="ORF">D6U18_07285</name>
    <name evidence="2" type="ORF">OOJ94_05190</name>
    <name evidence="3" type="ORF">RI555_10285</name>
</gene>
<evidence type="ECO:0000313" key="5">
    <source>
        <dbReference type="EMBL" id="RMW54417.1"/>
    </source>
</evidence>
<dbReference type="EMBL" id="JAPEQV010000004">
    <property type="protein sequence ID" value="MDF2312205.1"/>
    <property type="molecule type" value="Genomic_DNA"/>
</dbReference>
<dbReference type="RefSeq" id="WP_050340037.1">
    <property type="nucleotide sequence ID" value="NZ_BJZC01000033.1"/>
</dbReference>
<name>A0A241RKX2_LACPE</name>
<comment type="caution">
    <text evidence="3">The sequence shown here is derived from an EMBL/GenBank/DDBJ whole genome shotgun (WGS) entry which is preliminary data.</text>
</comment>
<evidence type="ECO:0000313" key="7">
    <source>
        <dbReference type="Proteomes" id="UP000281061"/>
    </source>
</evidence>
<dbReference type="OrthoDB" id="2297036at2"/>
<reference evidence="2" key="3">
    <citation type="journal article" date="2023" name="Front Nutr">
        <title>Lactiplantibacillus pentosus P2020 protects the hyperuricemia and renal inflammation in mice.</title>
        <authorList>
            <person name="Wang Z."/>
            <person name="Song L."/>
            <person name="Li X."/>
            <person name="Xiao Y."/>
            <person name="Huang Y."/>
            <person name="Zhang Y."/>
            <person name="Li J."/>
            <person name="Li M."/>
            <person name="Ren Z."/>
        </authorList>
    </citation>
    <scope>NUCLEOTIDE SEQUENCE</scope>
    <source>
        <strain evidence="2">P2000</strain>
    </source>
</reference>
<proteinExistence type="predicted"/>
<dbReference type="EMBL" id="RDCJ01000071">
    <property type="protein sequence ID" value="RMW48864.1"/>
    <property type="molecule type" value="Genomic_DNA"/>
</dbReference>
<dbReference type="EMBL" id="JAVLAO010000001">
    <property type="protein sequence ID" value="MDT7039373.1"/>
    <property type="molecule type" value="Genomic_DNA"/>
</dbReference>
<keyword evidence="1" id="KW-0175">Coiled coil</keyword>
<dbReference type="EMBL" id="RDCL01000058">
    <property type="protein sequence ID" value="RMW54417.1"/>
    <property type="molecule type" value="Genomic_DNA"/>
</dbReference>
<evidence type="ECO:0000256" key="1">
    <source>
        <dbReference type="SAM" id="Coils"/>
    </source>
</evidence>